<sequence length="786" mass="90234">MICLCRNQTSPFKGGKTVEEIGEFDWEKQFTELSEQCPILSSVLIGALTTEKSVHHFGLASKPCMSAKPVIGTLVSILAFQRKPKSMNYFQELNSVQMWLAGCQREMFNRLNHLGLWVGIKGTRSYLDRIRSSYDTEVFKWKTEICDYLLGLRSDSSVSGAYTIPYADSEATLSVDSFPSSAASSPQRPPARREYFQPQMQQPNEGYAARDRVPTLHLSDDVPLPERIKTIPLENYLPSEMDEVDLRFELTTIVHRILCEYIPILKPLANAINWHIQHRYSDVSAAKSQLVPIGVLDKDESRVSDTIDILEEYHKYVPLKPNGQPFKLLLHADGLSVERGNNAQNARINGNTAWKQLQGLQMNIQEWHKRCLLLQDIFDEMYKGSSGREIGTLFQLKNYFNHRNVTSNVKQSFNHDEEFLEFATNGYVVLAAMHVLNMQSLNDIPNSFPNTEDKQMHFLHDVSGKILDMVFLSTQPYVKHILQDQSNDPEAENEICVCRSTHQDPGMVYCANKDCMFGGWFHLDCLGLEEDDVPDGNWWCSLECKNYQHGKKKRATVADNLTDHKKCYALRVMWHGLNQKVRRDALRENDGKRIIMHWRFDLLNFYEHNHPKYFHVCHQLLSAISGAVSPRLQHSLTWNRTVNPNGGPGKNLEMDLQMEFFNKEYKESVKDAAGQLTEATIARHSQMVGVGKVIGSVYEKQVASMQRSTVQTTSTPRRESDIIEFVSMMSNEEIFTTTPGRHFKSFPDVTHVLFKRISASAFRKRLIRLRKELANHREITIQMQRN</sequence>
<dbReference type="HOGENOM" id="CLU_411754_0_0_1"/>
<accession>K1QPY5</accession>
<proteinExistence type="predicted"/>
<evidence type="ECO:0000259" key="4">
    <source>
        <dbReference type="SMART" id="SM00249"/>
    </source>
</evidence>
<feature type="domain" description="Zinc finger PHD-type" evidence="4">
    <location>
        <begin position="495"/>
        <end position="544"/>
    </location>
</feature>
<dbReference type="GO" id="GO:0008270">
    <property type="term" value="F:zinc ion binding"/>
    <property type="evidence" value="ECO:0007669"/>
    <property type="project" value="UniProtKB-KW"/>
</dbReference>
<dbReference type="InterPro" id="IPR046496">
    <property type="entry name" value="DUF6589"/>
</dbReference>
<protein>
    <recommendedName>
        <fullName evidence="4">Zinc finger PHD-type domain-containing protein</fullName>
    </recommendedName>
</protein>
<dbReference type="InterPro" id="IPR011011">
    <property type="entry name" value="Znf_FYVE_PHD"/>
</dbReference>
<dbReference type="Gene3D" id="3.30.40.10">
    <property type="entry name" value="Zinc/RING finger domain, C3HC4 (zinc finger)"/>
    <property type="match status" value="1"/>
</dbReference>
<dbReference type="InterPro" id="IPR001965">
    <property type="entry name" value="Znf_PHD"/>
</dbReference>
<evidence type="ECO:0000256" key="1">
    <source>
        <dbReference type="ARBA" id="ARBA00022723"/>
    </source>
</evidence>
<keyword evidence="1" id="KW-0479">Metal-binding</keyword>
<evidence type="ECO:0000313" key="5">
    <source>
        <dbReference type="EMBL" id="EKC35908.1"/>
    </source>
</evidence>
<reference evidence="5" key="1">
    <citation type="journal article" date="2012" name="Nature">
        <title>The oyster genome reveals stress adaptation and complexity of shell formation.</title>
        <authorList>
            <person name="Zhang G."/>
            <person name="Fang X."/>
            <person name="Guo X."/>
            <person name="Li L."/>
            <person name="Luo R."/>
            <person name="Xu F."/>
            <person name="Yang P."/>
            <person name="Zhang L."/>
            <person name="Wang X."/>
            <person name="Qi H."/>
            <person name="Xiong Z."/>
            <person name="Que H."/>
            <person name="Xie Y."/>
            <person name="Holland P.W."/>
            <person name="Paps J."/>
            <person name="Zhu Y."/>
            <person name="Wu F."/>
            <person name="Chen Y."/>
            <person name="Wang J."/>
            <person name="Peng C."/>
            <person name="Meng J."/>
            <person name="Yang L."/>
            <person name="Liu J."/>
            <person name="Wen B."/>
            <person name="Zhang N."/>
            <person name="Huang Z."/>
            <person name="Zhu Q."/>
            <person name="Feng Y."/>
            <person name="Mount A."/>
            <person name="Hedgecock D."/>
            <person name="Xu Z."/>
            <person name="Liu Y."/>
            <person name="Domazet-Loso T."/>
            <person name="Du Y."/>
            <person name="Sun X."/>
            <person name="Zhang S."/>
            <person name="Liu B."/>
            <person name="Cheng P."/>
            <person name="Jiang X."/>
            <person name="Li J."/>
            <person name="Fan D."/>
            <person name="Wang W."/>
            <person name="Fu W."/>
            <person name="Wang T."/>
            <person name="Wang B."/>
            <person name="Zhang J."/>
            <person name="Peng Z."/>
            <person name="Li Y."/>
            <person name="Li N."/>
            <person name="Wang J."/>
            <person name="Chen M."/>
            <person name="He Y."/>
            <person name="Tan F."/>
            <person name="Song X."/>
            <person name="Zheng Q."/>
            <person name="Huang R."/>
            <person name="Yang H."/>
            <person name="Du X."/>
            <person name="Chen L."/>
            <person name="Yang M."/>
            <person name="Gaffney P.M."/>
            <person name="Wang S."/>
            <person name="Luo L."/>
            <person name="She Z."/>
            <person name="Ming Y."/>
            <person name="Huang W."/>
            <person name="Zhang S."/>
            <person name="Huang B."/>
            <person name="Zhang Y."/>
            <person name="Qu T."/>
            <person name="Ni P."/>
            <person name="Miao G."/>
            <person name="Wang J."/>
            <person name="Wang Q."/>
            <person name="Steinberg C.E."/>
            <person name="Wang H."/>
            <person name="Li N."/>
            <person name="Qian L."/>
            <person name="Zhang G."/>
            <person name="Li Y."/>
            <person name="Yang H."/>
            <person name="Liu X."/>
            <person name="Wang J."/>
            <person name="Yin Y."/>
            <person name="Wang J."/>
        </authorList>
    </citation>
    <scope>NUCLEOTIDE SEQUENCE [LARGE SCALE GENOMIC DNA]</scope>
    <source>
        <strain evidence="5">05x7-T-G4-1.051#20</strain>
    </source>
</reference>
<evidence type="ECO:0000256" key="3">
    <source>
        <dbReference type="ARBA" id="ARBA00022833"/>
    </source>
</evidence>
<evidence type="ECO:0000256" key="2">
    <source>
        <dbReference type="ARBA" id="ARBA00022771"/>
    </source>
</evidence>
<dbReference type="InterPro" id="IPR013083">
    <property type="entry name" value="Znf_RING/FYVE/PHD"/>
</dbReference>
<name>K1QPY5_MAGGI</name>
<dbReference type="InParanoid" id="K1QPY5"/>
<dbReference type="Pfam" id="PF20231">
    <property type="entry name" value="DUF6589"/>
    <property type="match status" value="1"/>
</dbReference>
<gene>
    <name evidence="5" type="ORF">CGI_10024316</name>
</gene>
<keyword evidence="2" id="KW-0863">Zinc-finger</keyword>
<keyword evidence="3" id="KW-0862">Zinc</keyword>
<dbReference type="SUPFAM" id="SSF57903">
    <property type="entry name" value="FYVE/PHD zinc finger"/>
    <property type="match status" value="1"/>
</dbReference>
<organism evidence="5">
    <name type="scientific">Magallana gigas</name>
    <name type="common">Pacific oyster</name>
    <name type="synonym">Crassostrea gigas</name>
    <dbReference type="NCBI Taxonomy" id="29159"/>
    <lineage>
        <taxon>Eukaryota</taxon>
        <taxon>Metazoa</taxon>
        <taxon>Spiralia</taxon>
        <taxon>Lophotrochozoa</taxon>
        <taxon>Mollusca</taxon>
        <taxon>Bivalvia</taxon>
        <taxon>Autobranchia</taxon>
        <taxon>Pteriomorphia</taxon>
        <taxon>Ostreida</taxon>
        <taxon>Ostreoidea</taxon>
        <taxon>Ostreidae</taxon>
        <taxon>Magallana</taxon>
    </lineage>
</organism>
<dbReference type="SMART" id="SM00249">
    <property type="entry name" value="PHD"/>
    <property type="match status" value="1"/>
</dbReference>
<dbReference type="EMBL" id="JH816636">
    <property type="protein sequence ID" value="EKC35908.1"/>
    <property type="molecule type" value="Genomic_DNA"/>
</dbReference>
<dbReference type="AlphaFoldDB" id="K1QPY5"/>